<organism evidence="3">
    <name type="scientific">Achromobacter sp. HNDS-1</name>
    <dbReference type="NCBI Taxonomy" id="3151598"/>
    <lineage>
        <taxon>Bacteria</taxon>
        <taxon>Pseudomonadati</taxon>
        <taxon>Pseudomonadota</taxon>
        <taxon>Betaproteobacteria</taxon>
        <taxon>Burkholderiales</taxon>
        <taxon>Alcaligenaceae</taxon>
        <taxon>Achromobacter</taxon>
    </lineage>
</organism>
<dbReference type="RefSeq" id="WP_348995747.1">
    <property type="nucleotide sequence ID" value="NZ_CP157584.1"/>
</dbReference>
<evidence type="ECO:0000313" key="3">
    <source>
        <dbReference type="EMBL" id="XBP00452.1"/>
    </source>
</evidence>
<feature type="domain" description="Transglycosylase SLT" evidence="2">
    <location>
        <begin position="30"/>
        <end position="128"/>
    </location>
</feature>
<reference evidence="3" key="1">
    <citation type="submission" date="2024-05" db="EMBL/GenBank/DDBJ databases">
        <title>Transcriptome analysis of the degradation process of organic nitrogen by two heterotrophic nitrifying and aerobic denitrifying bacteria, Achromobacter sp. HNDS-1 and Enterobacter sp. HNDS-6.</title>
        <authorList>
            <person name="Huang Y."/>
        </authorList>
    </citation>
    <scope>NUCLEOTIDE SEQUENCE</scope>
    <source>
        <strain evidence="3">HNDS-1</strain>
    </source>
</reference>
<dbReference type="Pfam" id="PF01464">
    <property type="entry name" value="SLT"/>
    <property type="match status" value="1"/>
</dbReference>
<dbReference type="CDD" id="cd13400">
    <property type="entry name" value="LT_IagB-like"/>
    <property type="match status" value="1"/>
</dbReference>
<evidence type="ECO:0000256" key="1">
    <source>
        <dbReference type="SAM" id="SignalP"/>
    </source>
</evidence>
<feature type="signal peptide" evidence="1">
    <location>
        <begin position="1"/>
        <end position="20"/>
    </location>
</feature>
<dbReference type="InterPro" id="IPR023346">
    <property type="entry name" value="Lysozyme-like_dom_sf"/>
</dbReference>
<sequence length="181" mass="20413">MRTAASLLLLSLMVVSPASMSSPIAKGTLCFREAAERYGVSEIMLRAIAWHESRWKANALNDTLNRDGSEDVGVMQINSWWIEKRLPRYGITREHLWEPCLNIHIGAWIYADEIARHGNTWKAVGHYGSPNEKGQHWYIARVKKALEEVLAGEPESTRRKAAMPRPSGALTAKQIVIHTQN</sequence>
<feature type="chain" id="PRO_5043515338" evidence="1">
    <location>
        <begin position="21"/>
        <end position="181"/>
    </location>
</feature>
<dbReference type="SUPFAM" id="SSF53955">
    <property type="entry name" value="Lysozyme-like"/>
    <property type="match status" value="1"/>
</dbReference>
<evidence type="ECO:0000259" key="2">
    <source>
        <dbReference type="Pfam" id="PF01464"/>
    </source>
</evidence>
<dbReference type="InterPro" id="IPR008258">
    <property type="entry name" value="Transglycosylase_SLT_dom_1"/>
</dbReference>
<dbReference type="Gene3D" id="1.10.530.10">
    <property type="match status" value="1"/>
</dbReference>
<keyword evidence="1" id="KW-0732">Signal</keyword>
<proteinExistence type="predicted"/>
<dbReference type="EMBL" id="CP157584">
    <property type="protein sequence ID" value="XBP00452.1"/>
    <property type="molecule type" value="Genomic_DNA"/>
</dbReference>
<protein>
    <submittedName>
        <fullName evidence="3">Lytic transglycosylase domain-containing protein</fullName>
    </submittedName>
</protein>
<dbReference type="AlphaFoldDB" id="A0AAU7LGP8"/>
<accession>A0AAU7LGP8</accession>
<gene>
    <name evidence="3" type="ORF">ABFG95_08240</name>
</gene>
<dbReference type="KEGG" id="achh:ABFG95_08240"/>
<name>A0AAU7LGP8_9BURK</name>